<protein>
    <recommendedName>
        <fullName evidence="2">GPR180-like N-terminal domain-containing protein</fullName>
    </recommendedName>
</protein>
<keyword evidence="4" id="KW-1185">Reference proteome</keyword>
<dbReference type="EMBL" id="BTSX01000006">
    <property type="protein sequence ID" value="GMT07156.1"/>
    <property type="molecule type" value="Genomic_DNA"/>
</dbReference>
<dbReference type="Pfam" id="PF21892">
    <property type="entry name" value="TMEM145_N"/>
    <property type="match status" value="1"/>
</dbReference>
<feature type="non-terminal residue" evidence="3">
    <location>
        <position position="110"/>
    </location>
</feature>
<evidence type="ECO:0000313" key="4">
    <source>
        <dbReference type="Proteomes" id="UP001432027"/>
    </source>
</evidence>
<reference evidence="3" key="1">
    <citation type="submission" date="2023-10" db="EMBL/GenBank/DDBJ databases">
        <title>Genome assembly of Pristionchus species.</title>
        <authorList>
            <person name="Yoshida K."/>
            <person name="Sommer R.J."/>
        </authorList>
    </citation>
    <scope>NUCLEOTIDE SEQUENCE</scope>
    <source>
        <strain evidence="3">RS0144</strain>
    </source>
</reference>
<dbReference type="PANTHER" id="PTHR23252">
    <property type="entry name" value="INTIMAL THICKNESS RECEPTOR-RELATED"/>
    <property type="match status" value="1"/>
</dbReference>
<dbReference type="InterPro" id="IPR053880">
    <property type="entry name" value="GPR180-like_N"/>
</dbReference>
<dbReference type="AlphaFoldDB" id="A0AAV5UJI4"/>
<evidence type="ECO:0000259" key="2">
    <source>
        <dbReference type="Pfam" id="PF21892"/>
    </source>
</evidence>
<evidence type="ECO:0000313" key="3">
    <source>
        <dbReference type="EMBL" id="GMT07156.1"/>
    </source>
</evidence>
<sequence>MLVSLLVLVFLVEVGTGKRSRGYLISPEEFAYLDRFCFVSEIGNLYIDLQYPLSLHNVGIESLILYYDTEDQWHSAYQPDKSCADRIDILDPMNNQIIRLTPYGNSNDGT</sequence>
<evidence type="ECO:0000256" key="1">
    <source>
        <dbReference type="SAM" id="SignalP"/>
    </source>
</evidence>
<keyword evidence="1" id="KW-0732">Signal</keyword>
<dbReference type="Proteomes" id="UP001432027">
    <property type="component" value="Unassembled WGS sequence"/>
</dbReference>
<name>A0AAV5UJI4_9BILA</name>
<organism evidence="3 4">
    <name type="scientific">Pristionchus entomophagus</name>
    <dbReference type="NCBI Taxonomy" id="358040"/>
    <lineage>
        <taxon>Eukaryota</taxon>
        <taxon>Metazoa</taxon>
        <taxon>Ecdysozoa</taxon>
        <taxon>Nematoda</taxon>
        <taxon>Chromadorea</taxon>
        <taxon>Rhabditida</taxon>
        <taxon>Rhabditina</taxon>
        <taxon>Diplogasteromorpha</taxon>
        <taxon>Diplogasteroidea</taxon>
        <taxon>Neodiplogasteridae</taxon>
        <taxon>Pristionchus</taxon>
    </lineage>
</organism>
<feature type="chain" id="PRO_5043383369" description="GPR180-like N-terminal domain-containing protein" evidence="1">
    <location>
        <begin position="18"/>
        <end position="110"/>
    </location>
</feature>
<feature type="signal peptide" evidence="1">
    <location>
        <begin position="1"/>
        <end position="17"/>
    </location>
</feature>
<comment type="caution">
    <text evidence="3">The sequence shown here is derived from an EMBL/GenBank/DDBJ whole genome shotgun (WGS) entry which is preliminary data.</text>
</comment>
<gene>
    <name evidence="3" type="ORF">PENTCL1PPCAC_29330</name>
</gene>
<feature type="domain" description="GPR180-like N-terminal" evidence="2">
    <location>
        <begin position="21"/>
        <end position="103"/>
    </location>
</feature>
<dbReference type="InterPro" id="IPR047831">
    <property type="entry name" value="GPR180/TMEM145"/>
</dbReference>
<dbReference type="PANTHER" id="PTHR23252:SF24">
    <property type="entry name" value="TRANSMEMBRANE PROTEIN 145"/>
    <property type="match status" value="1"/>
</dbReference>
<accession>A0AAV5UJI4</accession>
<proteinExistence type="predicted"/>